<dbReference type="EMBL" id="MGIT01000001">
    <property type="protein sequence ID" value="OGM93111.1"/>
    <property type="molecule type" value="Genomic_DNA"/>
</dbReference>
<organism evidence="1 2">
    <name type="scientific">Candidatus Wolfebacteria bacterium RIFOXYB1_FULL_54_12</name>
    <dbReference type="NCBI Taxonomy" id="1802559"/>
    <lineage>
        <taxon>Bacteria</taxon>
        <taxon>Candidatus Wolfeibacteriota</taxon>
    </lineage>
</organism>
<comment type="caution">
    <text evidence="1">The sequence shown here is derived from an EMBL/GenBank/DDBJ whole genome shotgun (WGS) entry which is preliminary data.</text>
</comment>
<sequence>MDSTIKTGVGIEELLAGMTLLTFFQELAAIKDEELVDQLVPIKEGEVVLGEMTPFEKRLNRWFDQRAGEIVAWGKEMQKSTCVTCKVCGTADAETAPCADMFKLGDYVSERFHSFMGESVSERFPCARGGIALRQGFKIVTNVREKPSDSSVCAGNIPDLVVMFGPLADYMTVKKPH</sequence>
<dbReference type="AlphaFoldDB" id="A0A1F8DX21"/>
<dbReference type="Proteomes" id="UP000176422">
    <property type="component" value="Unassembled WGS sequence"/>
</dbReference>
<accession>A0A1F8DX21</accession>
<evidence type="ECO:0000313" key="1">
    <source>
        <dbReference type="EMBL" id="OGM93111.1"/>
    </source>
</evidence>
<evidence type="ECO:0000313" key="2">
    <source>
        <dbReference type="Proteomes" id="UP000176422"/>
    </source>
</evidence>
<gene>
    <name evidence="1" type="ORF">A2372_01730</name>
</gene>
<name>A0A1F8DX21_9BACT</name>
<reference evidence="1 2" key="1">
    <citation type="journal article" date="2016" name="Nat. Commun.">
        <title>Thousands of microbial genomes shed light on interconnected biogeochemical processes in an aquifer system.</title>
        <authorList>
            <person name="Anantharaman K."/>
            <person name="Brown C.T."/>
            <person name="Hug L.A."/>
            <person name="Sharon I."/>
            <person name="Castelle C.J."/>
            <person name="Probst A.J."/>
            <person name="Thomas B.C."/>
            <person name="Singh A."/>
            <person name="Wilkins M.J."/>
            <person name="Karaoz U."/>
            <person name="Brodie E.L."/>
            <person name="Williams K.H."/>
            <person name="Hubbard S.S."/>
            <person name="Banfield J.F."/>
        </authorList>
    </citation>
    <scope>NUCLEOTIDE SEQUENCE [LARGE SCALE GENOMIC DNA]</scope>
</reference>
<protein>
    <submittedName>
        <fullName evidence="1">Uncharacterized protein</fullName>
    </submittedName>
</protein>
<proteinExistence type="predicted"/>